<dbReference type="EMBL" id="JAAARO010000005">
    <property type="protein sequence ID" value="KAF5747483.1"/>
    <property type="molecule type" value="Genomic_DNA"/>
</dbReference>
<dbReference type="AlphaFoldDB" id="A0A7J7DMG8"/>
<evidence type="ECO:0000313" key="2">
    <source>
        <dbReference type="EMBL" id="KAF5747483.1"/>
    </source>
</evidence>
<organism evidence="2 3">
    <name type="scientific">Tripterygium wilfordii</name>
    <name type="common">Thunder God vine</name>
    <dbReference type="NCBI Taxonomy" id="458696"/>
    <lineage>
        <taxon>Eukaryota</taxon>
        <taxon>Viridiplantae</taxon>
        <taxon>Streptophyta</taxon>
        <taxon>Embryophyta</taxon>
        <taxon>Tracheophyta</taxon>
        <taxon>Spermatophyta</taxon>
        <taxon>Magnoliopsida</taxon>
        <taxon>eudicotyledons</taxon>
        <taxon>Gunneridae</taxon>
        <taxon>Pentapetalae</taxon>
        <taxon>rosids</taxon>
        <taxon>fabids</taxon>
        <taxon>Celastrales</taxon>
        <taxon>Celastraceae</taxon>
        <taxon>Tripterygium</taxon>
    </lineage>
</organism>
<accession>A0A7J7DMG8</accession>
<dbReference type="Proteomes" id="UP000593562">
    <property type="component" value="Unassembled WGS sequence"/>
</dbReference>
<feature type="region of interest" description="Disordered" evidence="1">
    <location>
        <begin position="70"/>
        <end position="93"/>
    </location>
</feature>
<name>A0A7J7DMG8_TRIWF</name>
<keyword evidence="3" id="KW-1185">Reference proteome</keyword>
<sequence length="93" mass="9767">MPTVVLLVPFAGAKALENISDFGQPAAAITSGLEEHIEAEPEVFVRLASTPPCLGVVVVSLPHIIEIKGSSDQEDEISDNGGLAMEAGDRELR</sequence>
<evidence type="ECO:0000313" key="3">
    <source>
        <dbReference type="Proteomes" id="UP000593562"/>
    </source>
</evidence>
<evidence type="ECO:0000256" key="1">
    <source>
        <dbReference type="SAM" id="MobiDB-lite"/>
    </source>
</evidence>
<reference evidence="2 3" key="1">
    <citation type="journal article" date="2020" name="Nat. Commun.">
        <title>Genome of Tripterygium wilfordii and identification of cytochrome P450 involved in triptolide biosynthesis.</title>
        <authorList>
            <person name="Tu L."/>
            <person name="Su P."/>
            <person name="Zhang Z."/>
            <person name="Gao L."/>
            <person name="Wang J."/>
            <person name="Hu T."/>
            <person name="Zhou J."/>
            <person name="Zhang Y."/>
            <person name="Zhao Y."/>
            <person name="Liu Y."/>
            <person name="Song Y."/>
            <person name="Tong Y."/>
            <person name="Lu Y."/>
            <person name="Yang J."/>
            <person name="Xu C."/>
            <person name="Jia M."/>
            <person name="Peters R.J."/>
            <person name="Huang L."/>
            <person name="Gao W."/>
        </authorList>
    </citation>
    <scope>NUCLEOTIDE SEQUENCE [LARGE SCALE GENOMIC DNA]</scope>
    <source>
        <strain evidence="3">cv. XIE 37</strain>
        <tissue evidence="2">Leaf</tissue>
    </source>
</reference>
<gene>
    <name evidence="2" type="ORF">HS088_TW05G00204</name>
</gene>
<dbReference type="InParanoid" id="A0A7J7DMG8"/>
<protein>
    <submittedName>
        <fullName evidence="2">Uncharacterized protein</fullName>
    </submittedName>
</protein>
<proteinExistence type="predicted"/>
<comment type="caution">
    <text evidence="2">The sequence shown here is derived from an EMBL/GenBank/DDBJ whole genome shotgun (WGS) entry which is preliminary data.</text>
</comment>